<name>A0A0N1N3J9_9HYPH</name>
<gene>
    <name evidence="1" type="ORF">AE618_18305</name>
</gene>
<dbReference type="AlphaFoldDB" id="A0A0N1N3J9"/>
<protein>
    <submittedName>
        <fullName evidence="1">Uncharacterized protein</fullName>
    </submittedName>
</protein>
<organism evidence="1 2">
    <name type="scientific">Bosea vaviloviae</name>
    <dbReference type="NCBI Taxonomy" id="1526658"/>
    <lineage>
        <taxon>Bacteria</taxon>
        <taxon>Pseudomonadati</taxon>
        <taxon>Pseudomonadota</taxon>
        <taxon>Alphaproteobacteria</taxon>
        <taxon>Hyphomicrobiales</taxon>
        <taxon>Boseaceae</taxon>
        <taxon>Bosea</taxon>
    </lineage>
</organism>
<proteinExistence type="predicted"/>
<dbReference type="RefSeq" id="WP_054210455.1">
    <property type="nucleotide sequence ID" value="NZ_LGSZ01000048.1"/>
</dbReference>
<evidence type="ECO:0000313" key="1">
    <source>
        <dbReference type="EMBL" id="KPH79773.1"/>
    </source>
</evidence>
<dbReference type="EMBL" id="LGSZ01000048">
    <property type="protein sequence ID" value="KPH79773.1"/>
    <property type="molecule type" value="Genomic_DNA"/>
</dbReference>
<dbReference type="Proteomes" id="UP000037822">
    <property type="component" value="Unassembled WGS sequence"/>
</dbReference>
<keyword evidence="2" id="KW-1185">Reference proteome</keyword>
<comment type="caution">
    <text evidence="1">The sequence shown here is derived from an EMBL/GenBank/DDBJ whole genome shotgun (WGS) entry which is preliminary data.</text>
</comment>
<accession>A0A0N1N3J9</accession>
<sequence>MTTFQHDTSQHASTRQARNQQAYIIEIGETQAGLVSRRGDERYFTFIAASSTFHALEGHRFATPGAAELAARQLAAPRRHSATRLSS</sequence>
<dbReference type="OrthoDB" id="8163344at2"/>
<reference evidence="1 2" key="1">
    <citation type="submission" date="2015-07" db="EMBL/GenBank/DDBJ databases">
        <title>Whole genome sequencing of Bosea vaviloviae isolated from cave pool.</title>
        <authorList>
            <person name="Tan N.E.H."/>
            <person name="Lee Y.P."/>
            <person name="Gan H.M."/>
            <person name="Barton H."/>
            <person name="Savka M.A."/>
        </authorList>
    </citation>
    <scope>NUCLEOTIDE SEQUENCE [LARGE SCALE GENOMIC DNA]</scope>
    <source>
        <strain evidence="1 2">SD260</strain>
    </source>
</reference>
<evidence type="ECO:0000313" key="2">
    <source>
        <dbReference type="Proteomes" id="UP000037822"/>
    </source>
</evidence>
<dbReference type="PATRIC" id="fig|1526658.3.peg.415"/>